<evidence type="ECO:0000256" key="4">
    <source>
        <dbReference type="ARBA" id="ARBA00022692"/>
    </source>
</evidence>
<keyword evidence="6 10" id="KW-1133">Transmembrane helix</keyword>
<evidence type="ECO:0000256" key="5">
    <source>
        <dbReference type="ARBA" id="ARBA00022725"/>
    </source>
</evidence>
<comment type="subcellular location">
    <subcellularLocation>
        <location evidence="1 10">Cell membrane</location>
        <topology evidence="1 10">Multi-pass membrane protein</topology>
    </subcellularLocation>
</comment>
<evidence type="ECO:0000313" key="12">
    <source>
        <dbReference type="RefSeq" id="XP_048260774.1"/>
    </source>
</evidence>
<proteinExistence type="inferred from homology"/>
<dbReference type="Proteomes" id="UP000835206">
    <property type="component" value="Chromosome 4"/>
</dbReference>
<keyword evidence="3 10" id="KW-0716">Sensory transduction</keyword>
<dbReference type="AlphaFoldDB" id="A0A9C6VY43"/>
<feature type="transmembrane region" description="Helical" evidence="10">
    <location>
        <begin position="85"/>
        <end position="102"/>
    </location>
</feature>
<dbReference type="GO" id="GO:0005549">
    <property type="term" value="F:odorant binding"/>
    <property type="evidence" value="ECO:0007669"/>
    <property type="project" value="InterPro"/>
</dbReference>
<dbReference type="GO" id="GO:0007165">
    <property type="term" value="P:signal transduction"/>
    <property type="evidence" value="ECO:0007669"/>
    <property type="project" value="UniProtKB-KW"/>
</dbReference>
<dbReference type="OrthoDB" id="7617107at2759"/>
<keyword evidence="7 10" id="KW-0472">Membrane</keyword>
<evidence type="ECO:0000256" key="3">
    <source>
        <dbReference type="ARBA" id="ARBA00022606"/>
    </source>
</evidence>
<feature type="transmembrane region" description="Helical" evidence="10">
    <location>
        <begin position="261"/>
        <end position="282"/>
    </location>
</feature>
<reference evidence="12" key="1">
    <citation type="submission" date="2025-08" db="UniProtKB">
        <authorList>
            <consortium name="RefSeq"/>
        </authorList>
    </citation>
    <scope>IDENTIFICATION</scope>
</reference>
<keyword evidence="5 10" id="KW-0552">Olfaction</keyword>
<keyword evidence="9 10" id="KW-0807">Transducer</keyword>
<dbReference type="InterPro" id="IPR004117">
    <property type="entry name" value="7tm6_olfct_rcpt"/>
</dbReference>
<comment type="similarity">
    <text evidence="10">Belongs to the insect chemoreceptor superfamily. Heteromeric odorant receptor channel (TC 1.A.69) family.</text>
</comment>
<evidence type="ECO:0000256" key="7">
    <source>
        <dbReference type="ARBA" id="ARBA00023136"/>
    </source>
</evidence>
<keyword evidence="2" id="KW-1003">Cell membrane</keyword>
<protein>
    <recommendedName>
        <fullName evidence="10">Odorant receptor</fullName>
    </recommendedName>
</protein>
<evidence type="ECO:0000256" key="8">
    <source>
        <dbReference type="ARBA" id="ARBA00023170"/>
    </source>
</evidence>
<comment type="caution">
    <text evidence="10">Lacks conserved residue(s) required for the propagation of feature annotation.</text>
</comment>
<gene>
    <name evidence="12" type="primary">LOC125384825</name>
</gene>
<dbReference type="RefSeq" id="XP_048260774.1">
    <property type="nucleotide sequence ID" value="XM_048404817.1"/>
</dbReference>
<dbReference type="Pfam" id="PF02949">
    <property type="entry name" value="7tm_6"/>
    <property type="match status" value="1"/>
</dbReference>
<keyword evidence="11" id="KW-1185">Reference proteome</keyword>
<evidence type="ECO:0000256" key="9">
    <source>
        <dbReference type="ARBA" id="ARBA00023224"/>
    </source>
</evidence>
<feature type="transmembrane region" description="Helical" evidence="10">
    <location>
        <begin position="323"/>
        <end position="342"/>
    </location>
</feature>
<dbReference type="PANTHER" id="PTHR21137">
    <property type="entry name" value="ODORANT RECEPTOR"/>
    <property type="match status" value="1"/>
</dbReference>
<evidence type="ECO:0000313" key="11">
    <source>
        <dbReference type="Proteomes" id="UP000835206"/>
    </source>
</evidence>
<evidence type="ECO:0000256" key="6">
    <source>
        <dbReference type="ARBA" id="ARBA00022989"/>
    </source>
</evidence>
<evidence type="ECO:0000256" key="2">
    <source>
        <dbReference type="ARBA" id="ARBA00022475"/>
    </source>
</evidence>
<organism evidence="11 12">
    <name type="scientific">Bombus terrestris</name>
    <name type="common">Buff-tailed bumblebee</name>
    <name type="synonym">Apis terrestris</name>
    <dbReference type="NCBI Taxonomy" id="30195"/>
    <lineage>
        <taxon>Eukaryota</taxon>
        <taxon>Metazoa</taxon>
        <taxon>Ecdysozoa</taxon>
        <taxon>Arthropoda</taxon>
        <taxon>Hexapoda</taxon>
        <taxon>Insecta</taxon>
        <taxon>Pterygota</taxon>
        <taxon>Neoptera</taxon>
        <taxon>Endopterygota</taxon>
        <taxon>Hymenoptera</taxon>
        <taxon>Apocrita</taxon>
        <taxon>Aculeata</taxon>
        <taxon>Apoidea</taxon>
        <taxon>Anthophila</taxon>
        <taxon>Apidae</taxon>
        <taxon>Bombus</taxon>
        <taxon>Bombus</taxon>
    </lineage>
</organism>
<accession>A0A9C6VY43</accession>
<keyword evidence="8 10" id="KW-0675">Receptor</keyword>
<sequence length="356" mass="41510">MKCIKNVFASQLVKLIMAKLSTALRWKIVSYIAYSCIFVVRYIGYLYYIKDVKWIFQRITYDWNSLKNEAELLIIHEYTKTMKSLSIGFGLILGPMILTFFLKTFSNDILDLLIPMNYTRPRVLPMMIEYFIDQEKFFYYIAIYINVTISLGALSVFVTEVNSMAVVYHICGLLKIVCYRINHIYVSNIPGVSPAQRSMIIHKQIISIVKLHTTIKHYVDFIQLKVMPLYNVFCVFGLITFILALFQFAKAMSIRNDIEEFVASLCTVITSVLYAFTVIHFAQKLTDHSSDIFQQLYNIEWYNLPVVEQKVVLFLMRNSLKDLTFIIGGVIVASHDMFTMYVRTAFSYFMVVYSFD</sequence>
<feature type="transmembrane region" description="Helical" evidence="10">
    <location>
        <begin position="229"/>
        <end position="249"/>
    </location>
</feature>
<dbReference type="KEGG" id="bter:125384825"/>
<dbReference type="GeneID" id="125384825"/>
<dbReference type="GO" id="GO:0004984">
    <property type="term" value="F:olfactory receptor activity"/>
    <property type="evidence" value="ECO:0007669"/>
    <property type="project" value="InterPro"/>
</dbReference>
<keyword evidence="4 10" id="KW-0812">Transmembrane</keyword>
<dbReference type="GO" id="GO:0005886">
    <property type="term" value="C:plasma membrane"/>
    <property type="evidence" value="ECO:0007669"/>
    <property type="project" value="UniProtKB-SubCell"/>
</dbReference>
<feature type="transmembrane region" description="Helical" evidence="10">
    <location>
        <begin position="28"/>
        <end position="48"/>
    </location>
</feature>
<evidence type="ECO:0000256" key="1">
    <source>
        <dbReference type="ARBA" id="ARBA00004651"/>
    </source>
</evidence>
<feature type="transmembrane region" description="Helical" evidence="10">
    <location>
        <begin position="137"/>
        <end position="158"/>
    </location>
</feature>
<evidence type="ECO:0000256" key="10">
    <source>
        <dbReference type="RuleBase" id="RU351113"/>
    </source>
</evidence>
<name>A0A9C6VY43_BOMTE</name>
<dbReference type="PANTHER" id="PTHR21137:SF35">
    <property type="entry name" value="ODORANT RECEPTOR 19A-RELATED"/>
    <property type="match status" value="1"/>
</dbReference>